<evidence type="ECO:0000313" key="2">
    <source>
        <dbReference type="Proteomes" id="UP000828251"/>
    </source>
</evidence>
<dbReference type="Proteomes" id="UP000828251">
    <property type="component" value="Unassembled WGS sequence"/>
</dbReference>
<organism evidence="1 2">
    <name type="scientific">Gossypium stocksii</name>
    <dbReference type="NCBI Taxonomy" id="47602"/>
    <lineage>
        <taxon>Eukaryota</taxon>
        <taxon>Viridiplantae</taxon>
        <taxon>Streptophyta</taxon>
        <taxon>Embryophyta</taxon>
        <taxon>Tracheophyta</taxon>
        <taxon>Spermatophyta</taxon>
        <taxon>Magnoliopsida</taxon>
        <taxon>eudicotyledons</taxon>
        <taxon>Gunneridae</taxon>
        <taxon>Pentapetalae</taxon>
        <taxon>rosids</taxon>
        <taxon>malvids</taxon>
        <taxon>Malvales</taxon>
        <taxon>Malvaceae</taxon>
        <taxon>Malvoideae</taxon>
        <taxon>Gossypium</taxon>
    </lineage>
</organism>
<evidence type="ECO:0008006" key="3">
    <source>
        <dbReference type="Google" id="ProtNLM"/>
    </source>
</evidence>
<gene>
    <name evidence="1" type="ORF">J1N35_005505</name>
</gene>
<dbReference type="EMBL" id="JAIQCV010000002">
    <property type="protein sequence ID" value="KAH1122345.1"/>
    <property type="molecule type" value="Genomic_DNA"/>
</dbReference>
<name>A0A9D4AJB9_9ROSI</name>
<dbReference type="OrthoDB" id="991485at2759"/>
<accession>A0A9D4AJB9</accession>
<reference evidence="1 2" key="1">
    <citation type="journal article" date="2021" name="Plant Biotechnol. J.">
        <title>Multi-omics assisted identification of the key and species-specific regulatory components of drought-tolerant mechanisms in Gossypium stocksii.</title>
        <authorList>
            <person name="Yu D."/>
            <person name="Ke L."/>
            <person name="Zhang D."/>
            <person name="Wu Y."/>
            <person name="Sun Y."/>
            <person name="Mei J."/>
            <person name="Sun J."/>
            <person name="Sun Y."/>
        </authorList>
    </citation>
    <scope>NUCLEOTIDE SEQUENCE [LARGE SCALE GENOMIC DNA]</scope>
    <source>
        <strain evidence="2">cv. E1</strain>
        <tissue evidence="1">Leaf</tissue>
    </source>
</reference>
<sequence length="152" mass="17554">MLERKIIDDEILEAFNQMDPHKAPGLDGLFGIFFKENWDVVGKDFLLPCHDILDNNRDILGINDMMVVLIPKFKDPKDMANFWPIRLSRAFLRILINAIDVGHIREIWASLNGPQINFLFITNDALLFIINKTKEVEATMKILREFLKASGQ</sequence>
<comment type="caution">
    <text evidence="1">The sequence shown here is derived from an EMBL/GenBank/DDBJ whole genome shotgun (WGS) entry which is preliminary data.</text>
</comment>
<proteinExistence type="predicted"/>
<protein>
    <recommendedName>
        <fullName evidence="3">Reverse transcriptase domain-containing protein</fullName>
    </recommendedName>
</protein>
<dbReference type="AlphaFoldDB" id="A0A9D4AJB9"/>
<keyword evidence="2" id="KW-1185">Reference proteome</keyword>
<evidence type="ECO:0000313" key="1">
    <source>
        <dbReference type="EMBL" id="KAH1122345.1"/>
    </source>
</evidence>